<gene>
    <name evidence="7" type="ORF">DYI37_12215</name>
</gene>
<evidence type="ECO:0000259" key="3">
    <source>
        <dbReference type="Pfam" id="PF11784"/>
    </source>
</evidence>
<dbReference type="Pfam" id="PF13086">
    <property type="entry name" value="AAA_11"/>
    <property type="match status" value="1"/>
</dbReference>
<comment type="caution">
    <text evidence="7">The sequence shown here is derived from an EMBL/GenBank/DDBJ whole genome shotgun (WGS) entry which is preliminary data.</text>
</comment>
<dbReference type="SUPFAM" id="SSF52540">
    <property type="entry name" value="P-loop containing nucleoside triphosphate hydrolases"/>
    <property type="match status" value="1"/>
</dbReference>
<feature type="compositionally biased region" description="Acidic residues" evidence="2">
    <location>
        <begin position="88"/>
        <end position="109"/>
    </location>
</feature>
<feature type="domain" description="Restriction endonuclease type II-like" evidence="6">
    <location>
        <begin position="1530"/>
        <end position="1627"/>
    </location>
</feature>
<evidence type="ECO:0000256" key="1">
    <source>
        <dbReference type="SAM" id="Coils"/>
    </source>
</evidence>
<protein>
    <submittedName>
        <fullName evidence="7">DUF3320 domain-containing protein</fullName>
    </submittedName>
</protein>
<dbReference type="InterPro" id="IPR045055">
    <property type="entry name" value="DNA2/NAM7-like"/>
</dbReference>
<dbReference type="OrthoDB" id="9757917at2"/>
<dbReference type="CDD" id="cd18808">
    <property type="entry name" value="SF1_C_Upf1"/>
    <property type="match status" value="1"/>
</dbReference>
<keyword evidence="1" id="KW-0175">Coiled coil</keyword>
<dbReference type="InterPro" id="IPR049468">
    <property type="entry name" value="Restrct_endonuc-II-like_dom"/>
</dbReference>
<dbReference type="InterPro" id="IPR027417">
    <property type="entry name" value="P-loop_NTPase"/>
</dbReference>
<dbReference type="Proteomes" id="UP000264310">
    <property type="component" value="Unassembled WGS sequence"/>
</dbReference>
<dbReference type="Pfam" id="PF13195">
    <property type="entry name" value="DUF4011"/>
    <property type="match status" value="1"/>
</dbReference>
<dbReference type="InterPro" id="IPR021754">
    <property type="entry name" value="DUF3320"/>
</dbReference>
<dbReference type="Pfam" id="PF11784">
    <property type="entry name" value="DUF3320"/>
    <property type="match status" value="1"/>
</dbReference>
<evidence type="ECO:0000313" key="8">
    <source>
        <dbReference type="Proteomes" id="UP000264310"/>
    </source>
</evidence>
<dbReference type="RefSeq" id="WP_116683549.1">
    <property type="nucleotide sequence ID" value="NZ_QURL01000005.1"/>
</dbReference>
<dbReference type="InterPro" id="IPR011335">
    <property type="entry name" value="Restrct_endonuc-II-like"/>
</dbReference>
<feature type="domain" description="DNA2/NAM7 helicase-like C-terminal" evidence="5">
    <location>
        <begin position="1299"/>
        <end position="1482"/>
    </location>
</feature>
<dbReference type="Gene3D" id="3.40.960.10">
    <property type="entry name" value="VSR Endonuclease"/>
    <property type="match status" value="1"/>
</dbReference>
<evidence type="ECO:0000256" key="2">
    <source>
        <dbReference type="SAM" id="MobiDB-lite"/>
    </source>
</evidence>
<accession>A0A371X126</accession>
<feature type="region of interest" description="Disordered" evidence="2">
    <location>
        <begin position="1846"/>
        <end position="1870"/>
    </location>
</feature>
<dbReference type="SUPFAM" id="SSF52980">
    <property type="entry name" value="Restriction endonuclease-like"/>
    <property type="match status" value="1"/>
</dbReference>
<dbReference type="FunFam" id="3.40.960.10:FF:000002">
    <property type="entry name" value="DNA helicase related protein"/>
    <property type="match status" value="1"/>
</dbReference>
<name>A0A371X126_9HYPH</name>
<feature type="domain" description="DNA2/NAM7 helicase helicase" evidence="4">
    <location>
        <begin position="1224"/>
        <end position="1263"/>
    </location>
</feature>
<dbReference type="EMBL" id="QURL01000005">
    <property type="protein sequence ID" value="RFC62734.1"/>
    <property type="molecule type" value="Genomic_DNA"/>
</dbReference>
<dbReference type="PANTHER" id="PTHR10887">
    <property type="entry name" value="DNA2/NAM7 HELICASE FAMILY"/>
    <property type="match status" value="1"/>
</dbReference>
<evidence type="ECO:0000259" key="5">
    <source>
        <dbReference type="Pfam" id="PF13087"/>
    </source>
</evidence>
<proteinExistence type="predicted"/>
<feature type="region of interest" description="Disordered" evidence="2">
    <location>
        <begin position="74"/>
        <end position="120"/>
    </location>
</feature>
<evidence type="ECO:0000259" key="6">
    <source>
        <dbReference type="Pfam" id="PF18741"/>
    </source>
</evidence>
<feature type="coiled-coil region" evidence="1">
    <location>
        <begin position="529"/>
        <end position="556"/>
    </location>
</feature>
<feature type="compositionally biased region" description="Basic and acidic residues" evidence="2">
    <location>
        <begin position="110"/>
        <end position="120"/>
    </location>
</feature>
<sequence>MSEANSSLYQSSLPIEEKLERARTELLDLSARNRLLNVPRQSKSAKSVEVVDERSAEVYRLLVKEAKAFTFLAGRPDRNPADGSEPSSPEEEEPSVDLSLPDDLDETTDEEGRLKRHLDTKLQTRMTPKGLQKRLLDLYHDARTLEEEQGVNVLFLALGMLQWVDPNNKENIRHAPLVLVPVRLERGTAGERFRLRVRPEDQTSNLSLEAYLDRVHKLRLPSFEGGDDFDPDSYFREVTTAVSTKDDWSVLPDDIVLGFFSFSKFLMYRDLDPENWPADGRITDQSTIRSLLSDGFDAGEPLLSEDERIDRHIDPADMLHIVDSDGSQTLAVHDVRRGRDLVIQGPPGTGKSQTIANVIASAVADGKTVLFVAEKMAALEVVKRRLDNAGVGDACLELHSNKANKRGLLEELRRTWELGSPRSEFPSSLAGRLRDARDVLNLHAERMHVPHAASGLTPYQVFGALTKLRQEGQRPVDLTLDGATRWSPDDLSSRRLLIMELIQRVDEIGVPVSHPWHGVGLDLVLPTTLERLLPRIEALRSAVAELETEYGELAATLELDPKPSAFGGAIALHERADILARAPDLPPEAFRAAAWDDRRGAIADLVTTGAHFWRQSESLRDAVHPSALDTSIKGLEAQLVSLPRDFPAAAFDRAAELADLLPRLRAEADRLASELGVSGPVDTLAAVSRLVTTGERVAAAPDASPEAFAATVWDQGVEQAGDLAEAVEMLERSRAAMGDRILDVAWTTEVSAARQALATNTGFLKSLNGDYRKAKALVRSILRNPDMPTKEVVDLLDTLMKGQAAARRVREEDAFGRLAFGADWRGERSASSPLLALVDWMRTLRGLGAEPRLIAGRLAERQVVGEHAALVLRQVDAIKPLLETLWTDLGTAAGPAFENAVSADRAQLNIIEARARNLAWANRLCREVMLSVPETVSERLSLVERIAQWQAAAQSIDERATLGEGAFGSAWRGKASDWNALAGAVEWIRAHGDLRHLAARLPDRAVVAERAGRAVAASEAAQGRLTEVASFLMADARSLFGAEGCANVALDRCRERMETWLANAEQLSKWVSYRDRADRARADGMAVFVDHLEDGRLSTSETLPSFEIAYHEAILDELIRVNPELGRFDGNLHSRQVREFANLDRERIKAASLEVVRSHHRRIPPRDGGVGPVGILRGEMAKRSRHMPIRQLMQKAGPAVQALKPVMMMSPLSVAQFLTPGKLAFDLLVMDEASQIQPVDALGAIARTRQVVVVGDERQLPPTKFFSKMTGGDDEDDDEDGARVGDIESILGLFTARGLPQRMLRWHYRSRHQSLIAVSNTQFYQNKLFIVPSPYTAEAGMGLRFHHVPDGVFDSGGTSVNAVEARTVAGAIIRHAKTNPEQSLGVATFSVSQRRAIQDEVELLRRLNPDTEEFFHAHPSEPFFVKNLENVQGDERDVIMISVGYAKNAQGHMAMRFGPLGAQGGERRLNVLISRAKRRCEVYASITDEDIDLERGKGAGILAFKLFLHYARTGRLSIAQATGRDIDSVFEEQVATALQARGYQVHPQVGIAGFFIDLAVSDPERPGRYLIGIECDGASYYSSRSARDRDRLRQAVLEDHGWIIHRIWSTDWFQRPQEQLERTVAAIEAAKAELDERMEQGLAAHRAVPIEIVTVDRGEIIEVGLGDAVPEDRAPATAYVEATLTRPGPYELHETPVGKMADLVAQVVQVETPVHVNEVVARIRDAFGLQRAGARIQASVEQGVKQAVANRGIIQDGDFLSLADTEPTVRDRRDTLSPGLRRPETLPPDELKVGILRIVIDNFGATDDEVVGALSRQLGFKATSAQLRAVIGMYVEVLLTEGRLQRQDRMLTPGTSSTPPPDHGPGAGAS</sequence>
<evidence type="ECO:0000259" key="4">
    <source>
        <dbReference type="Pfam" id="PF13086"/>
    </source>
</evidence>
<dbReference type="FunFam" id="3.40.50.300:FF:002063">
    <property type="entry name" value="DNA helicase related protein"/>
    <property type="match status" value="1"/>
</dbReference>
<dbReference type="Pfam" id="PF18741">
    <property type="entry name" value="MTES_1575"/>
    <property type="match status" value="1"/>
</dbReference>
<dbReference type="InterPro" id="IPR041679">
    <property type="entry name" value="DNA2/NAM7-like_C"/>
</dbReference>
<dbReference type="GO" id="GO:0004386">
    <property type="term" value="F:helicase activity"/>
    <property type="evidence" value="ECO:0007669"/>
    <property type="project" value="InterPro"/>
</dbReference>
<dbReference type="Gene3D" id="3.40.50.300">
    <property type="entry name" value="P-loop containing nucleotide triphosphate hydrolases"/>
    <property type="match status" value="3"/>
</dbReference>
<dbReference type="InterPro" id="IPR041677">
    <property type="entry name" value="DNA2/NAM7_AAA_11"/>
</dbReference>
<organism evidence="7 8">
    <name type="scientific">Fulvimarina endophytica</name>
    <dbReference type="NCBI Taxonomy" id="2293836"/>
    <lineage>
        <taxon>Bacteria</taxon>
        <taxon>Pseudomonadati</taxon>
        <taxon>Pseudomonadota</taxon>
        <taxon>Alphaproteobacteria</taxon>
        <taxon>Hyphomicrobiales</taxon>
        <taxon>Aurantimonadaceae</taxon>
        <taxon>Fulvimarina</taxon>
    </lineage>
</organism>
<reference evidence="7 8" key="1">
    <citation type="submission" date="2018-08" db="EMBL/GenBank/DDBJ databases">
        <title>Fulvimarina sp. 85, whole genome shotgun sequence.</title>
        <authorList>
            <person name="Tuo L."/>
        </authorList>
    </citation>
    <scope>NUCLEOTIDE SEQUENCE [LARGE SCALE GENOMIC DNA]</scope>
    <source>
        <strain evidence="7 8">85</strain>
    </source>
</reference>
<dbReference type="Pfam" id="PF13087">
    <property type="entry name" value="AAA_12"/>
    <property type="match status" value="1"/>
</dbReference>
<dbReference type="PANTHER" id="PTHR10887:SF530">
    <property type="entry name" value="SUPERFAMILY I DNA HELICASES"/>
    <property type="match status" value="1"/>
</dbReference>
<keyword evidence="8" id="KW-1185">Reference proteome</keyword>
<dbReference type="InterPro" id="IPR047187">
    <property type="entry name" value="SF1_C_Upf1"/>
</dbReference>
<evidence type="ECO:0000313" key="7">
    <source>
        <dbReference type="EMBL" id="RFC62734.1"/>
    </source>
</evidence>
<dbReference type="InterPro" id="IPR025103">
    <property type="entry name" value="DUF4011"/>
</dbReference>
<feature type="domain" description="DUF3320" evidence="3">
    <location>
        <begin position="1691"/>
        <end position="1738"/>
    </location>
</feature>